<accession>A0ABU4W1Z8</accession>
<name>A0ABU4W1Z8_9HYPH</name>
<dbReference type="InterPro" id="IPR036610">
    <property type="entry name" value="PEBP-like_sf"/>
</dbReference>
<keyword evidence="3" id="KW-1185">Reference proteome</keyword>
<comment type="caution">
    <text evidence="2">The sequence shown here is derived from an EMBL/GenBank/DDBJ whole genome shotgun (WGS) entry which is preliminary data.</text>
</comment>
<dbReference type="InterPro" id="IPR008914">
    <property type="entry name" value="PEBP"/>
</dbReference>
<dbReference type="Proteomes" id="UP001277561">
    <property type="component" value="Unassembled WGS sequence"/>
</dbReference>
<dbReference type="PANTHER" id="PTHR30289:SF1">
    <property type="entry name" value="PEBP (PHOSPHATIDYLETHANOLAMINE-BINDING PROTEIN) FAMILY PROTEIN"/>
    <property type="match status" value="1"/>
</dbReference>
<dbReference type="CDD" id="cd00865">
    <property type="entry name" value="PEBP_bact_arch"/>
    <property type="match status" value="1"/>
</dbReference>
<dbReference type="RefSeq" id="WP_320188405.1">
    <property type="nucleotide sequence ID" value="NZ_CP192768.1"/>
</dbReference>
<dbReference type="GO" id="GO:0004860">
    <property type="term" value="F:protein kinase inhibitor activity"/>
    <property type="evidence" value="ECO:0007669"/>
    <property type="project" value="UniProtKB-KW"/>
</dbReference>
<feature type="chain" id="PRO_5045451160" evidence="1">
    <location>
        <begin position="26"/>
        <end position="237"/>
    </location>
</feature>
<organism evidence="2 3">
    <name type="scientific">Agrobacterium rosae</name>
    <dbReference type="NCBI Taxonomy" id="1972867"/>
    <lineage>
        <taxon>Bacteria</taxon>
        <taxon>Pseudomonadati</taxon>
        <taxon>Pseudomonadota</taxon>
        <taxon>Alphaproteobacteria</taxon>
        <taxon>Hyphomicrobiales</taxon>
        <taxon>Rhizobiaceae</taxon>
        <taxon>Rhizobium/Agrobacterium group</taxon>
        <taxon>Agrobacterium</taxon>
    </lineage>
</organism>
<dbReference type="Gene3D" id="3.90.280.10">
    <property type="entry name" value="PEBP-like"/>
    <property type="match status" value="1"/>
</dbReference>
<protein>
    <submittedName>
        <fullName evidence="2">YbhB/YbcL family Raf kinase inhibitor-like protein</fullName>
    </submittedName>
</protein>
<sequence length="237" mass="25179">MTAHYRRMTAAAIVAVLVTAPAVYADSDHLKVEIGGLDRDGRLPDQAAFCPPASSATKNISPAVKWSTGPNSTQSYALLMVDLDVPKDFNQINRAGTMISADAARIKLHHWVLVDIPKTITSLASGIESYGLVPHGKPVGETEHGRRGANVYTSFLASNPEMAGTYGGYDGPCPPVNDERAHRYVVKVFALDVSSLGLTGAFDGPDAEKAMVNHILAQGEAVATYTLNPRLAPQPGK</sequence>
<feature type="signal peptide" evidence="1">
    <location>
        <begin position="1"/>
        <end position="25"/>
    </location>
</feature>
<evidence type="ECO:0000313" key="3">
    <source>
        <dbReference type="Proteomes" id="UP001277561"/>
    </source>
</evidence>
<keyword evidence="1" id="KW-0732">Signal</keyword>
<evidence type="ECO:0000313" key="2">
    <source>
        <dbReference type="EMBL" id="MDX8331810.1"/>
    </source>
</evidence>
<dbReference type="EMBL" id="JAVRAD010000012">
    <property type="protein sequence ID" value="MDX8331810.1"/>
    <property type="molecule type" value="Genomic_DNA"/>
</dbReference>
<reference evidence="2" key="1">
    <citation type="journal article" date="2023" name="Phytobiomes J">
        <title>Deciphering the key players within the bacterial microbiota associated with aerial crown gall tumors on rhododendron: Insights into the gallobiome.</title>
        <authorList>
            <person name="Kuzmanovic N."/>
            <person name="Nesme J."/>
            <person name="Wolf J."/>
            <person name="Neumann-Schaal M."/>
            <person name="Petersen J."/>
            <person name="Fernandez-Gnecco G."/>
            <person name="Sproeer C."/>
            <person name="Bunk B."/>
            <person name="Overmann J."/>
            <person name="Sorensen S.J."/>
            <person name="Idczak E."/>
            <person name="Smalla K."/>
        </authorList>
    </citation>
    <scope>NUCLEOTIDE SEQUENCE [LARGE SCALE GENOMIC DNA]</scope>
    <source>
        <strain evidence="2">Rho-14.1</strain>
    </source>
</reference>
<dbReference type="InterPro" id="IPR005247">
    <property type="entry name" value="YbhB_YbcL/LppC-like"/>
</dbReference>
<gene>
    <name evidence="2" type="ORF">RMS29_21585</name>
</gene>
<evidence type="ECO:0000256" key="1">
    <source>
        <dbReference type="SAM" id="SignalP"/>
    </source>
</evidence>
<dbReference type="NCBIfam" id="TIGR00481">
    <property type="entry name" value="YbhB/YbcL family Raf kinase inhibitor-like protein"/>
    <property type="match status" value="1"/>
</dbReference>
<dbReference type="SUPFAM" id="SSF49777">
    <property type="entry name" value="PEBP-like"/>
    <property type="match status" value="1"/>
</dbReference>
<keyword evidence="2" id="KW-0649">Protein kinase inhibitor</keyword>
<proteinExistence type="predicted"/>
<dbReference type="Pfam" id="PF01161">
    <property type="entry name" value="PBP"/>
    <property type="match status" value="1"/>
</dbReference>
<dbReference type="PANTHER" id="PTHR30289">
    <property type="entry name" value="UNCHARACTERIZED PROTEIN YBCL-RELATED"/>
    <property type="match status" value="1"/>
</dbReference>